<reference evidence="3" key="1">
    <citation type="journal article" date="2019" name="Nat. Commun.">
        <title>The genome of broomcorn millet.</title>
        <authorList>
            <person name="Zou C."/>
            <person name="Miki D."/>
            <person name="Li D."/>
            <person name="Tang Q."/>
            <person name="Xiao L."/>
            <person name="Rajput S."/>
            <person name="Deng P."/>
            <person name="Jia W."/>
            <person name="Huang R."/>
            <person name="Zhang M."/>
            <person name="Sun Y."/>
            <person name="Hu J."/>
            <person name="Fu X."/>
            <person name="Schnable P.S."/>
            <person name="Li F."/>
            <person name="Zhang H."/>
            <person name="Feng B."/>
            <person name="Zhu X."/>
            <person name="Liu R."/>
            <person name="Schnable J.C."/>
            <person name="Zhu J.-K."/>
            <person name="Zhang H."/>
        </authorList>
    </citation>
    <scope>NUCLEOTIDE SEQUENCE [LARGE SCALE GENOMIC DNA]</scope>
</reference>
<name>A0A3L6SPA0_PANMI</name>
<accession>A0A3L6SPA0</accession>
<gene>
    <name evidence="2" type="ORF">C2845_PM07G19370</name>
</gene>
<evidence type="ECO:0000313" key="3">
    <source>
        <dbReference type="Proteomes" id="UP000275267"/>
    </source>
</evidence>
<keyword evidence="3" id="KW-1185">Reference proteome</keyword>
<protein>
    <submittedName>
        <fullName evidence="2">Uncharacterized protein</fullName>
    </submittedName>
</protein>
<evidence type="ECO:0000256" key="1">
    <source>
        <dbReference type="SAM" id="MobiDB-lite"/>
    </source>
</evidence>
<feature type="region of interest" description="Disordered" evidence="1">
    <location>
        <begin position="1"/>
        <end position="29"/>
    </location>
</feature>
<evidence type="ECO:0000313" key="2">
    <source>
        <dbReference type="EMBL" id="RLN24471.1"/>
    </source>
</evidence>
<comment type="caution">
    <text evidence="2">The sequence shown here is derived from an EMBL/GenBank/DDBJ whole genome shotgun (WGS) entry which is preliminary data.</text>
</comment>
<dbReference type="AlphaFoldDB" id="A0A3L6SPA0"/>
<dbReference type="EMBL" id="PQIB02000004">
    <property type="protein sequence ID" value="RLN24471.1"/>
    <property type="molecule type" value="Genomic_DNA"/>
</dbReference>
<sequence>MAERAPVGSPCSCAGGHGEVGTRERARRGTRLWPHRRWRTTATAGISWCPTAGAAVRGGAPPAGLKRLEEVEEVRLDAVVLVVPLICSGRRRGGRISAAEQVEA</sequence>
<organism evidence="2 3">
    <name type="scientific">Panicum miliaceum</name>
    <name type="common">Proso millet</name>
    <name type="synonym">Broomcorn millet</name>
    <dbReference type="NCBI Taxonomy" id="4540"/>
    <lineage>
        <taxon>Eukaryota</taxon>
        <taxon>Viridiplantae</taxon>
        <taxon>Streptophyta</taxon>
        <taxon>Embryophyta</taxon>
        <taxon>Tracheophyta</taxon>
        <taxon>Spermatophyta</taxon>
        <taxon>Magnoliopsida</taxon>
        <taxon>Liliopsida</taxon>
        <taxon>Poales</taxon>
        <taxon>Poaceae</taxon>
        <taxon>PACMAD clade</taxon>
        <taxon>Panicoideae</taxon>
        <taxon>Panicodae</taxon>
        <taxon>Paniceae</taxon>
        <taxon>Panicinae</taxon>
        <taxon>Panicum</taxon>
        <taxon>Panicum sect. Panicum</taxon>
    </lineage>
</organism>
<dbReference type="Proteomes" id="UP000275267">
    <property type="component" value="Unassembled WGS sequence"/>
</dbReference>
<proteinExistence type="predicted"/>